<keyword evidence="4" id="KW-1185">Reference proteome</keyword>
<dbReference type="GO" id="GO:0046677">
    <property type="term" value="P:response to antibiotic"/>
    <property type="evidence" value="ECO:0007669"/>
    <property type="project" value="UniProtKB-KW"/>
</dbReference>
<gene>
    <name evidence="3" type="ORF">GO499_00535</name>
</gene>
<feature type="domain" description="N-acetyltransferase" evidence="2">
    <location>
        <begin position="2"/>
        <end position="149"/>
    </location>
</feature>
<evidence type="ECO:0000259" key="2">
    <source>
        <dbReference type="PROSITE" id="PS51186"/>
    </source>
</evidence>
<dbReference type="InterPro" id="IPR000182">
    <property type="entry name" value="GNAT_dom"/>
</dbReference>
<dbReference type="PANTHER" id="PTHR31438">
    <property type="entry name" value="LYSINE N-ACYLTRANSFERASE C17G9.06C-RELATED"/>
    <property type="match status" value="1"/>
</dbReference>
<dbReference type="EMBL" id="CP046620">
    <property type="protein sequence ID" value="QHQ33769.1"/>
    <property type="molecule type" value="Genomic_DNA"/>
</dbReference>
<keyword evidence="3" id="KW-0808">Transferase</keyword>
<name>A0A6P1SXP7_9RHOB</name>
<evidence type="ECO:0000313" key="4">
    <source>
        <dbReference type="Proteomes" id="UP000464495"/>
    </source>
</evidence>
<dbReference type="AlphaFoldDB" id="A0A6P1SXP7"/>
<dbReference type="KEGG" id="amaq:GO499_00535"/>
<proteinExistence type="predicted"/>
<dbReference type="GO" id="GO:0016410">
    <property type="term" value="F:N-acyltransferase activity"/>
    <property type="evidence" value="ECO:0007669"/>
    <property type="project" value="TreeGrafter"/>
</dbReference>
<dbReference type="RefSeq" id="WP_161860344.1">
    <property type="nucleotide sequence ID" value="NZ_CP046620.1"/>
</dbReference>
<reference evidence="3 4" key="1">
    <citation type="submission" date="2019-12" db="EMBL/GenBank/DDBJ databases">
        <title>Complete genome sequence of Algicella marina strain 9Alg 56(T) isolated from the red alga Tichocarpus crinitus.</title>
        <authorList>
            <person name="Kim S.-G."/>
            <person name="Nedashkovskaya O.I."/>
        </authorList>
    </citation>
    <scope>NUCLEOTIDE SEQUENCE [LARGE SCALE GENOMIC DNA]</scope>
    <source>
        <strain evidence="3 4">9Alg 56</strain>
    </source>
</reference>
<dbReference type="Pfam" id="PF13523">
    <property type="entry name" value="Acetyltransf_8"/>
    <property type="match status" value="1"/>
</dbReference>
<accession>A0A6P1SXP7</accession>
<dbReference type="PROSITE" id="PS51186">
    <property type="entry name" value="GNAT"/>
    <property type="match status" value="1"/>
</dbReference>
<sequence>MISFRILEPADYPMIREWLARAHMKPWWDEELKTVAQVASAYSRNPASTWRYIAQENGCDIGYFQYWREDGLCGVDQFLAEGDRLGQGLGTATLSAFIAYLENLGITDPLTADPHVSNTRAIRCYEKCGFIHDPDRSTETRYFMERPRPAS</sequence>
<dbReference type="Proteomes" id="UP000464495">
    <property type="component" value="Chromosome"/>
</dbReference>
<dbReference type="Gene3D" id="3.40.630.30">
    <property type="match status" value="1"/>
</dbReference>
<evidence type="ECO:0000256" key="1">
    <source>
        <dbReference type="ARBA" id="ARBA00023251"/>
    </source>
</evidence>
<dbReference type="InterPro" id="IPR016181">
    <property type="entry name" value="Acyl_CoA_acyltransferase"/>
</dbReference>
<keyword evidence="1" id="KW-0046">Antibiotic resistance</keyword>
<dbReference type="PANTHER" id="PTHR31438:SF1">
    <property type="entry name" value="LYSINE N-ACYLTRANSFERASE C17G9.06C-RELATED"/>
    <property type="match status" value="1"/>
</dbReference>
<dbReference type="SUPFAM" id="SSF55729">
    <property type="entry name" value="Acyl-CoA N-acyltransferases (Nat)"/>
    <property type="match status" value="1"/>
</dbReference>
<evidence type="ECO:0000313" key="3">
    <source>
        <dbReference type="EMBL" id="QHQ33769.1"/>
    </source>
</evidence>
<protein>
    <submittedName>
        <fullName evidence="3">GNAT family N-acetyltransferase</fullName>
    </submittedName>
</protein>
<organism evidence="3 4">
    <name type="scientific">Algicella marina</name>
    <dbReference type="NCBI Taxonomy" id="2683284"/>
    <lineage>
        <taxon>Bacteria</taxon>
        <taxon>Pseudomonadati</taxon>
        <taxon>Pseudomonadota</taxon>
        <taxon>Alphaproteobacteria</taxon>
        <taxon>Rhodobacterales</taxon>
        <taxon>Paracoccaceae</taxon>
        <taxon>Algicella</taxon>
    </lineage>
</organism>